<sequence>MYDQNWYNSGDIVPDQVTPASDATPLVDCGISVAGTSNKYSRGDHKHPLQVSDVLPSKDTSVDTVGQASSYARSDLQHPNQTVNTIPVSDSAGQINGISQINPNTANYSQGLRISRSAAGCGLTIGLSNESGAANRGLRINADGNTLSFNGSVIAGTGATNGATNGSVQYSAGNPILWGVNSTGTEGGFYRNGTNICWRARPVTLGSVPP</sequence>
<dbReference type="EMBL" id="SNRW01013480">
    <property type="protein sequence ID" value="KAA6372569.1"/>
    <property type="molecule type" value="Genomic_DNA"/>
</dbReference>
<organism evidence="1 2">
    <name type="scientific">Streblomastix strix</name>
    <dbReference type="NCBI Taxonomy" id="222440"/>
    <lineage>
        <taxon>Eukaryota</taxon>
        <taxon>Metamonada</taxon>
        <taxon>Preaxostyla</taxon>
        <taxon>Oxymonadida</taxon>
        <taxon>Streblomastigidae</taxon>
        <taxon>Streblomastix</taxon>
    </lineage>
</organism>
<reference evidence="1 2" key="1">
    <citation type="submission" date="2019-03" db="EMBL/GenBank/DDBJ databases">
        <title>Single cell metagenomics reveals metabolic interactions within the superorganism composed of flagellate Streblomastix strix and complex community of Bacteroidetes bacteria on its surface.</title>
        <authorList>
            <person name="Treitli S.C."/>
            <person name="Kolisko M."/>
            <person name="Husnik F."/>
            <person name="Keeling P."/>
            <person name="Hampl V."/>
        </authorList>
    </citation>
    <scope>NUCLEOTIDE SEQUENCE [LARGE SCALE GENOMIC DNA]</scope>
    <source>
        <strain evidence="1">ST1C</strain>
    </source>
</reference>
<dbReference type="Proteomes" id="UP000324800">
    <property type="component" value="Unassembled WGS sequence"/>
</dbReference>
<accession>A0A5J4UQ06</accession>
<evidence type="ECO:0000313" key="2">
    <source>
        <dbReference type="Proteomes" id="UP000324800"/>
    </source>
</evidence>
<gene>
    <name evidence="1" type="ORF">EZS28_031903</name>
</gene>
<name>A0A5J4UQ06_9EUKA</name>
<evidence type="ECO:0000313" key="1">
    <source>
        <dbReference type="EMBL" id="KAA6372569.1"/>
    </source>
</evidence>
<comment type="caution">
    <text evidence="1">The sequence shown here is derived from an EMBL/GenBank/DDBJ whole genome shotgun (WGS) entry which is preliminary data.</text>
</comment>
<proteinExistence type="predicted"/>
<dbReference type="AlphaFoldDB" id="A0A5J4UQ06"/>
<protein>
    <submittedName>
        <fullName evidence="1">Uncharacterized protein</fullName>
    </submittedName>
</protein>